<evidence type="ECO:0000256" key="2">
    <source>
        <dbReference type="ARBA" id="ARBA00022670"/>
    </source>
</evidence>
<dbReference type="GO" id="GO:0006508">
    <property type="term" value="P:proteolysis"/>
    <property type="evidence" value="ECO:0007669"/>
    <property type="project" value="UniProtKB-KW"/>
</dbReference>
<reference evidence="7" key="1">
    <citation type="submission" date="2020-10" db="EMBL/GenBank/DDBJ databases">
        <title>De novo genome project of the cellulose decomposer Thermobifida halotolerans type strain.</title>
        <authorList>
            <person name="Nagy I."/>
            <person name="Horvath B."/>
            <person name="Kukolya J."/>
            <person name="Nagy I."/>
            <person name="Orsini M."/>
        </authorList>
    </citation>
    <scope>NUCLEOTIDE SEQUENCE</scope>
    <source>
        <strain evidence="7">DSM 44931</strain>
        <plasmid evidence="7">pTH1</plasmid>
    </source>
</reference>
<name>A0AA97M1L2_9ACTN</name>
<dbReference type="Gene3D" id="1.10.530.10">
    <property type="match status" value="1"/>
</dbReference>
<keyword evidence="4" id="KW-0788">Thiol protease</keyword>
<dbReference type="InterPro" id="IPR023346">
    <property type="entry name" value="Lysozyme-like_dom_sf"/>
</dbReference>
<dbReference type="GO" id="GO:0008234">
    <property type="term" value="F:cysteine-type peptidase activity"/>
    <property type="evidence" value="ECO:0007669"/>
    <property type="project" value="UniProtKB-KW"/>
</dbReference>
<proteinExistence type="inferred from homology"/>
<geneLocation type="plasmid" evidence="7 8">
    <name>pTH1</name>
</geneLocation>
<dbReference type="SUPFAM" id="SSF53955">
    <property type="entry name" value="Lysozyme-like"/>
    <property type="match status" value="1"/>
</dbReference>
<dbReference type="InterPro" id="IPR000064">
    <property type="entry name" value="NLP_P60_dom"/>
</dbReference>
<dbReference type="SUPFAM" id="SSF54001">
    <property type="entry name" value="Cysteine proteinases"/>
    <property type="match status" value="1"/>
</dbReference>
<dbReference type="KEGG" id="thao:NI17_024190"/>
<dbReference type="PANTHER" id="PTHR47359">
    <property type="entry name" value="PEPTIDOGLYCAN DL-ENDOPEPTIDASE CWLO"/>
    <property type="match status" value="1"/>
</dbReference>
<evidence type="ECO:0000259" key="6">
    <source>
        <dbReference type="PROSITE" id="PS51935"/>
    </source>
</evidence>
<dbReference type="InterPro" id="IPR038765">
    <property type="entry name" value="Papain-like_cys_pep_sf"/>
</dbReference>
<dbReference type="PROSITE" id="PS51935">
    <property type="entry name" value="NLPC_P60"/>
    <property type="match status" value="1"/>
</dbReference>
<keyword evidence="2" id="KW-0645">Protease</keyword>
<dbReference type="Gene3D" id="3.90.1720.10">
    <property type="entry name" value="endopeptidase domain like (from Nostoc punctiforme)"/>
    <property type="match status" value="1"/>
</dbReference>
<accession>A0AA97M1L2</accession>
<dbReference type="PROSITE" id="PS51257">
    <property type="entry name" value="PROKAR_LIPOPROTEIN"/>
    <property type="match status" value="1"/>
</dbReference>
<dbReference type="RefSeq" id="WP_147417030.1">
    <property type="nucleotide sequence ID" value="NZ_CP063197.1"/>
</dbReference>
<gene>
    <name evidence="7" type="ORF">NI17_024190</name>
</gene>
<feature type="signal peptide" evidence="5">
    <location>
        <begin position="1"/>
        <end position="23"/>
    </location>
</feature>
<dbReference type="InterPro" id="IPR051794">
    <property type="entry name" value="PG_Endopeptidase_C40"/>
</dbReference>
<comment type="similarity">
    <text evidence="1">Belongs to the peptidase C40 family.</text>
</comment>
<keyword evidence="3" id="KW-0378">Hydrolase</keyword>
<evidence type="ECO:0000313" key="7">
    <source>
        <dbReference type="EMBL" id="UOE22267.1"/>
    </source>
</evidence>
<dbReference type="PANTHER" id="PTHR47359:SF3">
    <property type="entry name" value="NLP_P60 DOMAIN-CONTAINING PROTEIN-RELATED"/>
    <property type="match status" value="1"/>
</dbReference>
<sequence length="394" mass="41261">MKWPFARRLAAAALLVTASAACASASAGTYAIPDQVEGIPDVVLRAYGQAAAAAAEIAPDCTGMRWSVVAGIGQEESHHGTLNGASADTAGDITPPIIGVALDGGVINDRGDTVQAISDTDGGRYDRDPKWDRAVGPMQFIPATWETWGKDGNGDGVADPHNIVDAAYAAVAYLCGTGKTNLNDPAQLRDALYRYNHSSAYVENVYNHIQEYDAIPVATAGGYGAGASGAAATAIAWATQHVGSPYVWGGQCMDPLKTIEGPRGSPTAKDRYHNCDCSSLVQQAYAAAGVSLTRTTTTQFAQDDLLAIEPVNGRGSALTDQDLAALQPGDLIYFASEGAPGAPPTHVGMYLGNRQMIHAPNSRRDIEIIDLKADRGGYYMGGGARYWGTRRVVG</sequence>
<evidence type="ECO:0000256" key="3">
    <source>
        <dbReference type="ARBA" id="ARBA00022801"/>
    </source>
</evidence>
<dbReference type="EMBL" id="CP063197">
    <property type="protein sequence ID" value="UOE22267.1"/>
    <property type="molecule type" value="Genomic_DNA"/>
</dbReference>
<dbReference type="Pfam" id="PF00877">
    <property type="entry name" value="NLPC_P60"/>
    <property type="match status" value="1"/>
</dbReference>
<evidence type="ECO:0000256" key="1">
    <source>
        <dbReference type="ARBA" id="ARBA00007074"/>
    </source>
</evidence>
<protein>
    <submittedName>
        <fullName evidence="7">C40 family peptidase</fullName>
    </submittedName>
</protein>
<evidence type="ECO:0000256" key="5">
    <source>
        <dbReference type="SAM" id="SignalP"/>
    </source>
</evidence>
<keyword evidence="7" id="KW-0614">Plasmid</keyword>
<keyword evidence="5" id="KW-0732">Signal</keyword>
<dbReference type="AlphaFoldDB" id="A0AA97M1L2"/>
<evidence type="ECO:0000313" key="8">
    <source>
        <dbReference type="Proteomes" id="UP000265719"/>
    </source>
</evidence>
<feature type="domain" description="NlpC/P60" evidence="6">
    <location>
        <begin position="228"/>
        <end position="393"/>
    </location>
</feature>
<keyword evidence="8" id="KW-1185">Reference proteome</keyword>
<organism evidence="7 8">
    <name type="scientific">Thermobifida halotolerans</name>
    <dbReference type="NCBI Taxonomy" id="483545"/>
    <lineage>
        <taxon>Bacteria</taxon>
        <taxon>Bacillati</taxon>
        <taxon>Actinomycetota</taxon>
        <taxon>Actinomycetes</taxon>
        <taxon>Streptosporangiales</taxon>
        <taxon>Nocardiopsidaceae</taxon>
        <taxon>Thermobifida</taxon>
    </lineage>
</organism>
<feature type="chain" id="PRO_5041660568" evidence="5">
    <location>
        <begin position="24"/>
        <end position="394"/>
    </location>
</feature>
<dbReference type="Proteomes" id="UP000265719">
    <property type="component" value="Plasmid pTH1"/>
</dbReference>
<evidence type="ECO:0000256" key="4">
    <source>
        <dbReference type="ARBA" id="ARBA00022807"/>
    </source>
</evidence>